<reference evidence="5 6" key="1">
    <citation type="submission" date="2016-08" db="EMBL/GenBank/DDBJ databases">
        <title>Complete genome sequence of Streptomyces agglomeratus strain 6-3-2, a novel anti-MRSA actinomycete isolated from Wuli of Tebit, China.</title>
        <authorList>
            <person name="Chen X."/>
        </authorList>
    </citation>
    <scope>NUCLEOTIDE SEQUENCE [LARGE SCALE GENOMIC DNA]</scope>
    <source>
        <strain evidence="5 6">6-3-2</strain>
    </source>
</reference>
<dbReference type="InterPro" id="IPR023187">
    <property type="entry name" value="Tscrpt_reg_MarR-type_CS"/>
</dbReference>
<dbReference type="GO" id="GO:0003677">
    <property type="term" value="F:DNA binding"/>
    <property type="evidence" value="ECO:0007669"/>
    <property type="project" value="UniProtKB-KW"/>
</dbReference>
<proteinExistence type="predicted"/>
<keyword evidence="2" id="KW-0238">DNA-binding</keyword>
<evidence type="ECO:0000256" key="1">
    <source>
        <dbReference type="ARBA" id="ARBA00023015"/>
    </source>
</evidence>
<organism evidence="5 6">
    <name type="scientific">Streptomyces agglomeratus</name>
    <dbReference type="NCBI Taxonomy" id="285458"/>
    <lineage>
        <taxon>Bacteria</taxon>
        <taxon>Bacillati</taxon>
        <taxon>Actinomycetota</taxon>
        <taxon>Actinomycetes</taxon>
        <taxon>Kitasatosporales</taxon>
        <taxon>Streptomycetaceae</taxon>
        <taxon>Streptomyces</taxon>
    </lineage>
</organism>
<evidence type="ECO:0000256" key="2">
    <source>
        <dbReference type="ARBA" id="ARBA00023125"/>
    </source>
</evidence>
<dbReference type="Gene3D" id="1.10.10.10">
    <property type="entry name" value="Winged helix-like DNA-binding domain superfamily/Winged helix DNA-binding domain"/>
    <property type="match status" value="1"/>
</dbReference>
<sequence>MPRTLHSADREQVAHAACAVSELLQLLWGRGQEAAPSGPLSPSQLRALTALAGQEGVNLRALGEVLGTRPSSVSRLCDRLEAAGFVERYPSTTSRREIEVHLSRRGRAVLAESRAFRAREVETVLQQMTPANLAALAEGLEAFQTAAAHLGLPVESISQERSADIA</sequence>
<evidence type="ECO:0000256" key="3">
    <source>
        <dbReference type="ARBA" id="ARBA00023163"/>
    </source>
</evidence>
<protein>
    <submittedName>
        <fullName evidence="5">MarR family transcriptional regulator</fullName>
    </submittedName>
</protein>
<dbReference type="PROSITE" id="PS50995">
    <property type="entry name" value="HTH_MARR_2"/>
    <property type="match status" value="1"/>
</dbReference>
<dbReference type="STRING" id="285458.BGM19_31435"/>
<dbReference type="PROSITE" id="PS01117">
    <property type="entry name" value="HTH_MARR_1"/>
    <property type="match status" value="1"/>
</dbReference>
<dbReference type="PANTHER" id="PTHR33164">
    <property type="entry name" value="TRANSCRIPTIONAL REGULATOR, MARR FAMILY"/>
    <property type="match status" value="1"/>
</dbReference>
<dbReference type="RefSeq" id="WP_069933406.1">
    <property type="nucleotide sequence ID" value="NZ_MEHJ01000001.1"/>
</dbReference>
<dbReference type="OrthoDB" id="3830756at2"/>
<dbReference type="SUPFAM" id="SSF46785">
    <property type="entry name" value="Winged helix' DNA-binding domain"/>
    <property type="match status" value="1"/>
</dbReference>
<keyword evidence="1" id="KW-0805">Transcription regulation</keyword>
<dbReference type="EMBL" id="MEHJ01000001">
    <property type="protein sequence ID" value="OEJ23988.1"/>
    <property type="molecule type" value="Genomic_DNA"/>
</dbReference>
<dbReference type="InterPro" id="IPR036388">
    <property type="entry name" value="WH-like_DNA-bd_sf"/>
</dbReference>
<dbReference type="SMART" id="SM00347">
    <property type="entry name" value="HTH_MARR"/>
    <property type="match status" value="1"/>
</dbReference>
<keyword evidence="6" id="KW-1185">Reference proteome</keyword>
<dbReference type="PANTHER" id="PTHR33164:SF103">
    <property type="entry name" value="REGULATORY PROTEIN MARR"/>
    <property type="match status" value="1"/>
</dbReference>
<evidence type="ECO:0000313" key="5">
    <source>
        <dbReference type="EMBL" id="OEJ23988.1"/>
    </source>
</evidence>
<evidence type="ECO:0000313" key="6">
    <source>
        <dbReference type="Proteomes" id="UP000095759"/>
    </source>
</evidence>
<dbReference type="InterPro" id="IPR000835">
    <property type="entry name" value="HTH_MarR-typ"/>
</dbReference>
<comment type="caution">
    <text evidence="5">The sequence shown here is derived from an EMBL/GenBank/DDBJ whole genome shotgun (WGS) entry which is preliminary data.</text>
</comment>
<feature type="domain" description="HTH marR-type" evidence="4">
    <location>
        <begin position="10"/>
        <end position="145"/>
    </location>
</feature>
<gene>
    <name evidence="5" type="ORF">AS594_05365</name>
</gene>
<dbReference type="Proteomes" id="UP000095759">
    <property type="component" value="Unassembled WGS sequence"/>
</dbReference>
<dbReference type="Pfam" id="PF01047">
    <property type="entry name" value="MarR"/>
    <property type="match status" value="1"/>
</dbReference>
<dbReference type="AlphaFoldDB" id="A0A1E5P352"/>
<accession>A0A1E5P352</accession>
<dbReference type="GO" id="GO:0003700">
    <property type="term" value="F:DNA-binding transcription factor activity"/>
    <property type="evidence" value="ECO:0007669"/>
    <property type="project" value="InterPro"/>
</dbReference>
<keyword evidence="3" id="KW-0804">Transcription</keyword>
<evidence type="ECO:0000259" key="4">
    <source>
        <dbReference type="PROSITE" id="PS50995"/>
    </source>
</evidence>
<dbReference type="GO" id="GO:0006950">
    <property type="term" value="P:response to stress"/>
    <property type="evidence" value="ECO:0007669"/>
    <property type="project" value="TreeGrafter"/>
</dbReference>
<dbReference type="InterPro" id="IPR039422">
    <property type="entry name" value="MarR/SlyA-like"/>
</dbReference>
<dbReference type="InterPro" id="IPR036390">
    <property type="entry name" value="WH_DNA-bd_sf"/>
</dbReference>
<name>A0A1E5P352_9ACTN</name>